<dbReference type="Proteomes" id="UP001187471">
    <property type="component" value="Unassembled WGS sequence"/>
</dbReference>
<name>A0AA88QFM7_9ASTE</name>
<reference evidence="2" key="1">
    <citation type="submission" date="2022-12" db="EMBL/GenBank/DDBJ databases">
        <title>Draft genome assemblies for two species of Escallonia (Escalloniales).</title>
        <authorList>
            <person name="Chanderbali A."/>
            <person name="Dervinis C."/>
            <person name="Anghel I."/>
            <person name="Soltis D."/>
            <person name="Soltis P."/>
            <person name="Zapata F."/>
        </authorList>
    </citation>
    <scope>NUCLEOTIDE SEQUENCE</scope>
    <source>
        <strain evidence="2">UCBG92.1500</strain>
        <tissue evidence="2">Leaf</tissue>
    </source>
</reference>
<proteinExistence type="predicted"/>
<keyword evidence="3" id="KW-1185">Reference proteome</keyword>
<evidence type="ECO:0000256" key="1">
    <source>
        <dbReference type="SAM" id="Phobius"/>
    </source>
</evidence>
<evidence type="ECO:0000313" key="3">
    <source>
        <dbReference type="Proteomes" id="UP001187471"/>
    </source>
</evidence>
<organism evidence="2 3">
    <name type="scientific">Escallonia rubra</name>
    <dbReference type="NCBI Taxonomy" id="112253"/>
    <lineage>
        <taxon>Eukaryota</taxon>
        <taxon>Viridiplantae</taxon>
        <taxon>Streptophyta</taxon>
        <taxon>Embryophyta</taxon>
        <taxon>Tracheophyta</taxon>
        <taxon>Spermatophyta</taxon>
        <taxon>Magnoliopsida</taxon>
        <taxon>eudicotyledons</taxon>
        <taxon>Gunneridae</taxon>
        <taxon>Pentapetalae</taxon>
        <taxon>asterids</taxon>
        <taxon>campanulids</taxon>
        <taxon>Escalloniales</taxon>
        <taxon>Escalloniaceae</taxon>
        <taxon>Escallonia</taxon>
    </lineage>
</organism>
<sequence length="148" mass="16108">MAMEVGFKYEVRDISIMLWNCSLAVASPSTMPISHPPVVVVEPSALVFGCAKEAQELKRWYGFGYQFILTPFLSDQHTGSRKSKEVITDEMYAGKLARVVLARLSLVTMASLAASLSAAAMAWRSSSSTAARTLSRNLSSSSGRKWPA</sequence>
<evidence type="ECO:0000313" key="2">
    <source>
        <dbReference type="EMBL" id="KAK2968808.1"/>
    </source>
</evidence>
<dbReference type="EMBL" id="JAVXUO010002884">
    <property type="protein sequence ID" value="KAK2968808.1"/>
    <property type="molecule type" value="Genomic_DNA"/>
</dbReference>
<dbReference type="AlphaFoldDB" id="A0AA88QFM7"/>
<accession>A0AA88QFM7</accession>
<gene>
    <name evidence="2" type="ORF">RJ640_028201</name>
</gene>
<keyword evidence="1" id="KW-1133">Transmembrane helix</keyword>
<feature type="transmembrane region" description="Helical" evidence="1">
    <location>
        <begin position="100"/>
        <end position="123"/>
    </location>
</feature>
<comment type="caution">
    <text evidence="2">The sequence shown here is derived from an EMBL/GenBank/DDBJ whole genome shotgun (WGS) entry which is preliminary data.</text>
</comment>
<keyword evidence="1" id="KW-0812">Transmembrane</keyword>
<keyword evidence="1" id="KW-0472">Membrane</keyword>
<protein>
    <submittedName>
        <fullName evidence="2">Uncharacterized protein</fullName>
    </submittedName>
</protein>